<reference evidence="1 2" key="1">
    <citation type="submission" date="2015-09" db="EMBL/GenBank/DDBJ databases">
        <title>Genome sequence of Oxobacter pfennigii DSM 3222.</title>
        <authorList>
            <person name="Poehlein A."/>
            <person name="Bengelsdorf F.R."/>
            <person name="Schiel-Bengelsdorf B."/>
            <person name="Duerre P."/>
            <person name="Daniel R."/>
        </authorList>
    </citation>
    <scope>NUCLEOTIDE SEQUENCE [LARGE SCALE GENOMIC DNA]</scope>
    <source>
        <strain evidence="1 2">DSM 3222</strain>
    </source>
</reference>
<dbReference type="AlphaFoldDB" id="A0A0P8Y9N1"/>
<sequence length="70" mass="7812">MAEIKFCEQNFSEGAEEVIEKLKEDGISFEVESCLSQCGECSMGPFALVDDDLVQGEDADDLYEKIKELI</sequence>
<dbReference type="RefSeq" id="WP_054876013.1">
    <property type="nucleotide sequence ID" value="NZ_LKET01000039.1"/>
</dbReference>
<proteinExistence type="predicted"/>
<name>A0A0P8Y9N1_9CLOT</name>
<dbReference type="InterPro" id="IPR009910">
    <property type="entry name" value="DUF1450"/>
</dbReference>
<evidence type="ECO:0008006" key="3">
    <source>
        <dbReference type="Google" id="ProtNLM"/>
    </source>
</evidence>
<dbReference type="Pfam" id="PF07293">
    <property type="entry name" value="DUF1450"/>
    <property type="match status" value="1"/>
</dbReference>
<protein>
    <recommendedName>
        <fullName evidence="3">DUF1450 domain-containing protein</fullName>
    </recommendedName>
</protein>
<accession>A0A0P8Y9N1</accession>
<organism evidence="1 2">
    <name type="scientific">Oxobacter pfennigii</name>
    <dbReference type="NCBI Taxonomy" id="36849"/>
    <lineage>
        <taxon>Bacteria</taxon>
        <taxon>Bacillati</taxon>
        <taxon>Bacillota</taxon>
        <taxon>Clostridia</taxon>
        <taxon>Eubacteriales</taxon>
        <taxon>Clostridiaceae</taxon>
        <taxon>Oxobacter</taxon>
    </lineage>
</organism>
<dbReference type="EMBL" id="LKET01000039">
    <property type="protein sequence ID" value="KPU43581.1"/>
    <property type="molecule type" value="Genomic_DNA"/>
</dbReference>
<dbReference type="Proteomes" id="UP000050326">
    <property type="component" value="Unassembled WGS sequence"/>
</dbReference>
<keyword evidence="2" id="KW-1185">Reference proteome</keyword>
<gene>
    <name evidence="1" type="ORF">OXPF_30220</name>
</gene>
<evidence type="ECO:0000313" key="2">
    <source>
        <dbReference type="Proteomes" id="UP000050326"/>
    </source>
</evidence>
<dbReference type="OrthoDB" id="1684419at2"/>
<dbReference type="STRING" id="36849.OXPF_30220"/>
<evidence type="ECO:0000313" key="1">
    <source>
        <dbReference type="EMBL" id="KPU43581.1"/>
    </source>
</evidence>
<comment type="caution">
    <text evidence="1">The sequence shown here is derived from an EMBL/GenBank/DDBJ whole genome shotgun (WGS) entry which is preliminary data.</text>
</comment>